<feature type="transmembrane region" description="Helical" evidence="9">
    <location>
        <begin position="1512"/>
        <end position="1531"/>
    </location>
</feature>
<feature type="transmembrane region" description="Helical" evidence="9">
    <location>
        <begin position="1891"/>
        <end position="1918"/>
    </location>
</feature>
<evidence type="ECO:0000256" key="1">
    <source>
        <dbReference type="ARBA" id="ARBA00004141"/>
    </source>
</evidence>
<keyword evidence="7" id="KW-0325">Glycoprotein</keyword>
<dbReference type="GO" id="GO:0016020">
    <property type="term" value="C:membrane"/>
    <property type="evidence" value="ECO:0007669"/>
    <property type="project" value="UniProtKB-SubCell"/>
</dbReference>
<keyword evidence="14" id="KW-1185">Reference proteome</keyword>
<dbReference type="OrthoDB" id="444119at2759"/>
<dbReference type="EMBL" id="CAJNOI010000001">
    <property type="protein sequence ID" value="CAF0722723.1"/>
    <property type="molecule type" value="Genomic_DNA"/>
</dbReference>
<dbReference type="InterPro" id="IPR051223">
    <property type="entry name" value="Polycystin"/>
</dbReference>
<protein>
    <recommendedName>
        <fullName evidence="10">PLAT domain-containing protein</fullName>
    </recommendedName>
</protein>
<feature type="domain" description="PLAT" evidence="10">
    <location>
        <begin position="1100"/>
        <end position="1219"/>
    </location>
</feature>
<reference evidence="12" key="1">
    <citation type="submission" date="2021-02" db="EMBL/GenBank/DDBJ databases">
        <authorList>
            <person name="Nowell W R."/>
        </authorList>
    </citation>
    <scope>NUCLEOTIDE SEQUENCE</scope>
</reference>
<dbReference type="Proteomes" id="UP000663877">
    <property type="component" value="Unassembled WGS sequence"/>
</dbReference>
<evidence type="ECO:0000256" key="9">
    <source>
        <dbReference type="SAM" id="Phobius"/>
    </source>
</evidence>
<evidence type="ECO:0000256" key="6">
    <source>
        <dbReference type="ARBA" id="ARBA00023136"/>
    </source>
</evidence>
<dbReference type="Proteomes" id="UP000663832">
    <property type="component" value="Unassembled WGS sequence"/>
</dbReference>
<dbReference type="Pfam" id="PF02010">
    <property type="entry name" value="REJ"/>
    <property type="match status" value="1"/>
</dbReference>
<gene>
    <name evidence="11" type="ORF">BJG266_LOCUS462</name>
    <name evidence="12" type="ORF">QVE165_LOCUS34852</name>
    <name evidence="13" type="ORF">QVE165_LOCUS35607</name>
</gene>
<dbReference type="Pfam" id="PF08016">
    <property type="entry name" value="PKD_channel"/>
    <property type="match status" value="1"/>
</dbReference>
<dbReference type="GO" id="GO:0005262">
    <property type="term" value="F:calcium channel activity"/>
    <property type="evidence" value="ECO:0007669"/>
    <property type="project" value="TreeGrafter"/>
</dbReference>
<dbReference type="FunFam" id="2.60.60.20:FF:000022">
    <property type="entry name" value="Uncharacterized protein"/>
    <property type="match status" value="1"/>
</dbReference>
<feature type="transmembrane region" description="Helical" evidence="9">
    <location>
        <begin position="1265"/>
        <end position="1283"/>
    </location>
</feature>
<dbReference type="SMART" id="SM00308">
    <property type="entry name" value="LH2"/>
    <property type="match status" value="1"/>
</dbReference>
<dbReference type="PANTHER" id="PTHR10877">
    <property type="entry name" value="POLYCYSTIN FAMILY MEMBER"/>
    <property type="match status" value="1"/>
</dbReference>
<dbReference type="PRINTS" id="PR01433">
    <property type="entry name" value="POLYCYSTIN2"/>
</dbReference>
<dbReference type="GO" id="GO:0005509">
    <property type="term" value="F:calcium ion binding"/>
    <property type="evidence" value="ECO:0007669"/>
    <property type="project" value="InterPro"/>
</dbReference>
<keyword evidence="3 9" id="KW-0812">Transmembrane</keyword>
<comment type="caution">
    <text evidence="8">Lacks conserved residue(s) required for the propagation of feature annotation.</text>
</comment>
<feature type="transmembrane region" description="Helical" evidence="9">
    <location>
        <begin position="1057"/>
        <end position="1075"/>
    </location>
</feature>
<dbReference type="PANTHER" id="PTHR10877:SF150">
    <property type="entry name" value="REJ DOMAIN-CONTAINING PROTEIN"/>
    <property type="match status" value="1"/>
</dbReference>
<comment type="caution">
    <text evidence="12">The sequence shown here is derived from an EMBL/GenBank/DDBJ whole genome shotgun (WGS) entry which is preliminary data.</text>
</comment>
<evidence type="ECO:0000256" key="4">
    <source>
        <dbReference type="ARBA" id="ARBA00022729"/>
    </source>
</evidence>
<feature type="transmembrane region" description="Helical" evidence="9">
    <location>
        <begin position="1844"/>
        <end position="1870"/>
    </location>
</feature>
<evidence type="ECO:0000256" key="2">
    <source>
        <dbReference type="ARBA" id="ARBA00007200"/>
    </source>
</evidence>
<feature type="transmembrane region" description="Helical" evidence="9">
    <location>
        <begin position="1420"/>
        <end position="1443"/>
    </location>
</feature>
<name>A0A815III0_9BILA</name>
<feature type="transmembrane region" description="Helical" evidence="9">
    <location>
        <begin position="1377"/>
        <end position="1400"/>
    </location>
</feature>
<dbReference type="InterPro" id="IPR002859">
    <property type="entry name" value="PKD/REJ-like"/>
</dbReference>
<dbReference type="GO" id="GO:0050982">
    <property type="term" value="P:detection of mechanical stimulus"/>
    <property type="evidence" value="ECO:0007669"/>
    <property type="project" value="TreeGrafter"/>
</dbReference>
<dbReference type="PROSITE" id="PS50095">
    <property type="entry name" value="PLAT"/>
    <property type="match status" value="1"/>
</dbReference>
<keyword evidence="6 9" id="KW-0472">Membrane</keyword>
<evidence type="ECO:0000259" key="10">
    <source>
        <dbReference type="PROSITE" id="PS50095"/>
    </source>
</evidence>
<evidence type="ECO:0000313" key="12">
    <source>
        <dbReference type="EMBL" id="CAF1366518.1"/>
    </source>
</evidence>
<proteinExistence type="inferred from homology"/>
<feature type="transmembrane region" description="Helical" evidence="9">
    <location>
        <begin position="1762"/>
        <end position="1787"/>
    </location>
</feature>
<dbReference type="InterPro" id="IPR000203">
    <property type="entry name" value="GPS"/>
</dbReference>
<accession>A0A815III0</accession>
<dbReference type="InterPro" id="IPR013122">
    <property type="entry name" value="PKD1_2_channel"/>
</dbReference>
<evidence type="ECO:0000256" key="8">
    <source>
        <dbReference type="PROSITE-ProRule" id="PRU00152"/>
    </source>
</evidence>
<dbReference type="InterPro" id="IPR003915">
    <property type="entry name" value="PKD_2"/>
</dbReference>
<dbReference type="SMART" id="SM00303">
    <property type="entry name" value="GPS"/>
    <property type="match status" value="1"/>
</dbReference>
<dbReference type="InterPro" id="IPR046791">
    <property type="entry name" value="Polycystin_dom"/>
</dbReference>
<organism evidence="12 14">
    <name type="scientific">Adineta steineri</name>
    <dbReference type="NCBI Taxonomy" id="433720"/>
    <lineage>
        <taxon>Eukaryota</taxon>
        <taxon>Metazoa</taxon>
        <taxon>Spiralia</taxon>
        <taxon>Gnathifera</taxon>
        <taxon>Rotifera</taxon>
        <taxon>Eurotatoria</taxon>
        <taxon>Bdelloidea</taxon>
        <taxon>Adinetida</taxon>
        <taxon>Adinetidae</taxon>
        <taxon>Adineta</taxon>
    </lineage>
</organism>
<evidence type="ECO:0000313" key="13">
    <source>
        <dbReference type="EMBL" id="CAF1380069.1"/>
    </source>
</evidence>
<feature type="transmembrane region" description="Helical" evidence="9">
    <location>
        <begin position="1312"/>
        <end position="1333"/>
    </location>
</feature>
<dbReference type="Gene3D" id="2.60.60.20">
    <property type="entry name" value="PLAT/LH2 domain"/>
    <property type="match status" value="1"/>
</dbReference>
<dbReference type="Pfam" id="PF01477">
    <property type="entry name" value="PLAT"/>
    <property type="match status" value="1"/>
</dbReference>
<dbReference type="EMBL" id="CAJNOM010000348">
    <property type="protein sequence ID" value="CAF1380069.1"/>
    <property type="molecule type" value="Genomic_DNA"/>
</dbReference>
<feature type="transmembrane region" description="Helical" evidence="9">
    <location>
        <begin position="1954"/>
        <end position="1980"/>
    </location>
</feature>
<evidence type="ECO:0000313" key="11">
    <source>
        <dbReference type="EMBL" id="CAF0722723.1"/>
    </source>
</evidence>
<dbReference type="InterPro" id="IPR042060">
    <property type="entry name" value="PLAT_polycystin1"/>
</dbReference>
<evidence type="ECO:0000256" key="7">
    <source>
        <dbReference type="ARBA" id="ARBA00023180"/>
    </source>
</evidence>
<evidence type="ECO:0000256" key="3">
    <source>
        <dbReference type="ARBA" id="ARBA00022692"/>
    </source>
</evidence>
<evidence type="ECO:0000313" key="14">
    <source>
        <dbReference type="Proteomes" id="UP000663832"/>
    </source>
</evidence>
<keyword evidence="5 9" id="KW-1133">Transmembrane helix</keyword>
<dbReference type="CDD" id="cd01752">
    <property type="entry name" value="PLAT_polycystin"/>
    <property type="match status" value="1"/>
</dbReference>
<sequence>MSYRRSQDFYISSMIQFNCGGSLSTSTKWTIKNCTSTRCSFEIVLNEKVMTTYSELYIPSRTLDYGVYQLTLTVTMIDSPNLKSSSSAYVRITATGITANLVQLGTSMITRGDQQDLLLDPGTFSVDPDEDTFDATKWKYTYYCRIYDLYNFPNIQGILLSIDDSTIDPYNPSCLSSRSGNGTGLIFGNLTSSPNSSLTVLGSSLRSNQMYQFMVYMENRKNSSIQATGYVLATVEVTHPQLIAVGCVISSMCVPNLEFQLLNPTTQVALFTLCIGTCTNLQSIKWNIYQGSDNSTSSNSTQWTLFNNTILYENIWFFGTNTSNFTATDLLFLNNLQISLWRFEVVYTFQSATSTSALNFIINQPPSNGSCSINPLSGTITTLFTITCPNWYDVDGIQDYSLYAWTTDISQRTIIAFSSEYNFQVRLPAGDNETSLLNFVVYVRDLAGSVTQVNISSVNVIADTATINDLIDKITNSPSTITNNPIVRLLSSGNQNVVGQIMTSLSQEFNQMNSDNLDKAISNGIPAATILVSSLGSSSLQQVSIPLNESALINYNTELNSLANVRDYLVTFITQLLITTSNSIILQSSSLVQLTQATNQLTRNTLMLVSNRCYELSAALYAIFEKISYEDAQSASNQLFQCASNILNAVNGPLQGRTEVLDLDNSRANAISTDYDTDLESAWSNLNLFSDGNDFSPETIEKNRNLYYQKQLANEINSQVTEMISLLTFSLNIHLNIGQKSIINTSQSFVSLETISIASLKDRLVKQLENAQFNIPSGFILNTTSNSSISLRSRVDPLASFGNFQNTNLSRSVSLSIIDQNGNDVSFAAHQNNPIQLIIPRDSNVLIPSMYLQNVTWINSTMNNLLFNYHYINITSSLSISVHFEIHSLNRSLAYLFIYKFDQTPQLNSSINLIDGWTIFCPFNLTNDDIYRYFIDNQQTPGHQSLIFGIRELNSTEMNNYCLNNSSINTSLPITDEPFNFTSNYELRLYTSGCYYLDDNNDWKSDGLIVGSLTNHYETECLSTHLTTFAGGFIVLPEPINWSYVFANADFMKNKTVYLTMIVTSIIYIILMIYARFKDKKDFEKLGVTPLADNNKSDQYLYQILVFTGQRTNAGTDSKVYFVLSGDNDQTQIRLFSDPHRKIFQRGGIDSFIIAVPKSLGLLNYIRIWHDNSGEGSSASWYLKYIIVRDLQTMDKFYFISQQWFAVEKDDGRIERTLPIASEAEKQDFSYVLSKKAYHSVSDGHLWFSIISRPPSNKFTRTQRCTCCFVLFFTSMLINIMYYDLSNEADASSETHSGALSIGPFYIAPQQIGIGIMVELFTLIPSLLIVQFFRRIQPRQQISRLREALYKIQPSRKTSSTNAPAIKKKKSSITFPWWCLFIAYGLSMIIIAISIFFIIVRGIEFGDVKTQQWLTSVLTGFFSSVILTQPIKIICLVIFFICFCRNSKDEKETTEYINDDDEFNLSSDEEYLHSLEYQSLFSPSLKSINRLNENEVAYARDQRLKEIQMWAIIREFLIYFIFALLVFIITYSNREQHSFFQVNHLRAYLLNQRQTIVDYTNINTIDQYWHWIENSFVDNIRAQEWYNGDIPQYLSGFLNDKSSRLIGWATIRQLRIKSELCPDRRVISICKDSYGFFNEETQLFQPGWTNQTIEDEVYSSSIIKAFNYSTSDELDTYAYVGEFGTYRGGGYVYEFRGRLSDMKTNLSKLHQLDWIDEKTRAVFIQLTLYNPSVQLLTAVTLLAEFLPTGGVYTTSRFEPINLYTFTSILQLVCTIFYIFFIIYFMIIEIRSILELRLKYFHRFWSLIQLGIIGCSLGSIGVYFWRFQEANRISQLFEQTNGYVYINLQLAVYVNDILTFLLGYCCFFSMIKFVQLFRFNQRISLFAETLKYCAKALISFSIMFAIVFMSFLSLFYLLFVSKLSSCSSILATAQMLFEMTLMKFDASQIYGADAFLGPFCFILFMLLVVFVCLSMFFSIIIDSFHHAKDNQKEDQIMLSFMLKKFLRWTGLKRLNQEEIQEERDCRMRSQYFDPIENFPDRIDQLLEALNRIYVDQKIELARLEKAGL</sequence>
<dbReference type="EMBL" id="CAJNOM010000333">
    <property type="protein sequence ID" value="CAF1366518.1"/>
    <property type="molecule type" value="Genomic_DNA"/>
</dbReference>
<evidence type="ECO:0000256" key="5">
    <source>
        <dbReference type="ARBA" id="ARBA00022989"/>
    </source>
</evidence>
<keyword evidence="4" id="KW-0732">Signal</keyword>
<comment type="similarity">
    <text evidence="2">Belongs to the polycystin family.</text>
</comment>
<comment type="subcellular location">
    <subcellularLocation>
        <location evidence="1">Membrane</location>
        <topology evidence="1">Multi-pass membrane protein</topology>
    </subcellularLocation>
</comment>
<dbReference type="Pfam" id="PF20519">
    <property type="entry name" value="Polycystin_dom"/>
    <property type="match status" value="1"/>
</dbReference>
<dbReference type="InterPro" id="IPR001024">
    <property type="entry name" value="PLAT/LH2_dom"/>
</dbReference>
<dbReference type="SUPFAM" id="SSF49723">
    <property type="entry name" value="Lipase/lipooxygenase domain (PLAT/LH2 domain)"/>
    <property type="match status" value="1"/>
</dbReference>
<dbReference type="InterPro" id="IPR036392">
    <property type="entry name" value="PLAT/LH2_dom_sf"/>
</dbReference>
<feature type="transmembrane region" description="Helical" evidence="9">
    <location>
        <begin position="1799"/>
        <end position="1824"/>
    </location>
</feature>